<gene>
    <name evidence="2" type="ORF">BVIRIDIS_12740</name>
</gene>
<dbReference type="RefSeq" id="WP_145912016.1">
    <property type="nucleotide sequence ID" value="NZ_AP014854.2"/>
</dbReference>
<dbReference type="Proteomes" id="UP000065734">
    <property type="component" value="Chromosome I"/>
</dbReference>
<protein>
    <submittedName>
        <fullName evidence="2">Uncharacterized protein</fullName>
    </submittedName>
</protein>
<sequence>MAASQMLCRRHRERGEAEHGKTQSEKQKIGRHDKPPELGDAEILAKSGVKPRYRFRGVTIKSA</sequence>
<reference evidence="3" key="1">
    <citation type="journal article" date="2016" name="Genome Announc.">
        <title>Revised genome sequence of the purple photosynthetic bacterium Blastochloris viridis.</title>
        <authorList>
            <person name="Liu L.N."/>
            <person name="Faulkner M."/>
            <person name="Liu X."/>
            <person name="Huang F."/>
            <person name="Darby A.C."/>
            <person name="Hall N."/>
        </authorList>
    </citation>
    <scope>NUCLEOTIDE SEQUENCE [LARGE SCALE GENOMIC DNA]</scope>
    <source>
        <strain evidence="3">ATCC 19567 / DSM 133 / F</strain>
    </source>
</reference>
<evidence type="ECO:0000313" key="3">
    <source>
        <dbReference type="Proteomes" id="UP000065734"/>
    </source>
</evidence>
<keyword evidence="3" id="KW-1185">Reference proteome</keyword>
<dbReference type="STRING" id="1079.BVIR_1829"/>
<feature type="region of interest" description="Disordered" evidence="1">
    <location>
        <begin position="1"/>
        <end position="38"/>
    </location>
</feature>
<dbReference type="AlphaFoldDB" id="A0A0P0J718"/>
<dbReference type="KEGG" id="bvr:BVIR_1829"/>
<accession>A0A0P0J718</accession>
<evidence type="ECO:0000256" key="1">
    <source>
        <dbReference type="SAM" id="MobiDB-lite"/>
    </source>
</evidence>
<feature type="compositionally biased region" description="Basic and acidic residues" evidence="1">
    <location>
        <begin position="13"/>
        <end position="37"/>
    </location>
</feature>
<name>A0A0P0J718_BLAVI</name>
<dbReference type="EMBL" id="LN907867">
    <property type="protein sequence ID" value="CUU42266.1"/>
    <property type="molecule type" value="Genomic_DNA"/>
</dbReference>
<proteinExistence type="predicted"/>
<organism evidence="2 3">
    <name type="scientific">Blastochloris viridis</name>
    <name type="common">Rhodopseudomonas viridis</name>
    <dbReference type="NCBI Taxonomy" id="1079"/>
    <lineage>
        <taxon>Bacteria</taxon>
        <taxon>Pseudomonadati</taxon>
        <taxon>Pseudomonadota</taxon>
        <taxon>Alphaproteobacteria</taxon>
        <taxon>Hyphomicrobiales</taxon>
        <taxon>Blastochloridaceae</taxon>
        <taxon>Blastochloris</taxon>
    </lineage>
</organism>
<evidence type="ECO:0000313" key="2">
    <source>
        <dbReference type="EMBL" id="CUU42266.1"/>
    </source>
</evidence>